<feature type="compositionally biased region" description="Acidic residues" evidence="1">
    <location>
        <begin position="252"/>
        <end position="261"/>
    </location>
</feature>
<dbReference type="OrthoDB" id="6138985at2759"/>
<evidence type="ECO:0000313" key="3">
    <source>
        <dbReference type="Proteomes" id="UP000076858"/>
    </source>
</evidence>
<feature type="region of interest" description="Disordered" evidence="1">
    <location>
        <begin position="631"/>
        <end position="663"/>
    </location>
</feature>
<feature type="compositionally biased region" description="Basic residues" evidence="1">
    <location>
        <begin position="93"/>
        <end position="107"/>
    </location>
</feature>
<feature type="region of interest" description="Disordered" evidence="1">
    <location>
        <begin position="289"/>
        <end position="309"/>
    </location>
</feature>
<accession>A0A164YFG5</accession>
<feature type="region of interest" description="Disordered" evidence="1">
    <location>
        <begin position="422"/>
        <end position="477"/>
    </location>
</feature>
<dbReference type="AlphaFoldDB" id="A0A164YFG5"/>
<dbReference type="InterPro" id="IPR038875">
    <property type="entry name" value="PLA2_conodipine-like"/>
</dbReference>
<feature type="compositionally biased region" description="Acidic residues" evidence="1">
    <location>
        <begin position="632"/>
        <end position="641"/>
    </location>
</feature>
<evidence type="ECO:0000256" key="1">
    <source>
        <dbReference type="SAM" id="MobiDB-lite"/>
    </source>
</evidence>
<feature type="compositionally biased region" description="Acidic residues" evidence="1">
    <location>
        <begin position="122"/>
        <end position="134"/>
    </location>
</feature>
<sequence>MHSPSTFSSDKERRQWTEQSPSNTGKENKIRMMATVRLWRQISLWLWLSCLLLVVYSAPVNENASAVEVNDQSDDNDLGSAIEAMAKAKRAARKRSSLRSSHGRTHYRFPNQLKRSGGMHDGDDDFEIDGGDNSEDEFNESLAAYLEAEDDNSVDLDELAKEIALNILMEENDKNRENQLSSIPKKKKVAPVAHRPRTNNSLDDKRRKRMNSLVNQLLEEREGADDDDYDSQIGEHAETDDNNEANESLASESEEDEEDDELVSRMELRKLFNQGLERREINALLSQLERSRDSEEFKSEKKKRTGSDWRKLPRASLRWRFLHSQGQESNEPSYGRHQSTEEEEPDRQDKSIPFEDRFFGRGFHRVGNIQDEPIRSIPSEAAKRVQHALKTKNAISVIRKRSIASLQNSAENKENGRSALQILRKRRSSPPPTTQSKAEENRTNETSMPLALPLAEPKNRSASQVQQKSSKDAQVHSGVIRKKSVDWDDYFGYDKRSDNKADDEAMRNYLESDYYKTMAGSLAFRRKRVSAEDQRHSGHISGMKKRYNATASNASDKKKKRFRSMERGAGLDDAEEVLDAAMSVVEERRERNNIDRVREQLVAELVDNLNEEELDQMTERLSEELDKAIRLDDEEEEDDEPDVKRSVVNQQLKNKKKKKKSLLQNDERRKRFAVKRSNRHRSGFNGPEIDDDNDCVIAEQVVTTCNMVSHLYGGYRPVLSDACHRHQACFICSDNEAACDGEFQHRVLALCGPDLLCQSQSRHLLSALGQLDQMEADYLFPLAGQAARIEALCRRDSCLAEYWKGR</sequence>
<dbReference type="PANTHER" id="PTHR37687:SF1">
    <property type="entry name" value="AGAP006772-PA"/>
    <property type="match status" value="1"/>
</dbReference>
<feature type="compositionally biased region" description="Basic residues" evidence="1">
    <location>
        <begin position="184"/>
        <end position="197"/>
    </location>
</feature>
<keyword evidence="3" id="KW-1185">Reference proteome</keyword>
<feature type="region of interest" description="Disordered" evidence="1">
    <location>
        <begin position="176"/>
        <end position="262"/>
    </location>
</feature>
<feature type="region of interest" description="Disordered" evidence="1">
    <location>
        <begin position="1"/>
        <end position="27"/>
    </location>
</feature>
<feature type="region of interest" description="Disordered" evidence="1">
    <location>
        <begin position="322"/>
        <end position="353"/>
    </location>
</feature>
<name>A0A164YFG5_9CRUS</name>
<dbReference type="Proteomes" id="UP000076858">
    <property type="component" value="Unassembled WGS sequence"/>
</dbReference>
<reference evidence="2 3" key="1">
    <citation type="submission" date="2016-03" db="EMBL/GenBank/DDBJ databases">
        <title>EvidentialGene: Evidence-directed Construction of Genes on Genomes.</title>
        <authorList>
            <person name="Gilbert D.G."/>
            <person name="Choi J.-H."/>
            <person name="Mockaitis K."/>
            <person name="Colbourne J."/>
            <person name="Pfrender M."/>
        </authorList>
    </citation>
    <scope>NUCLEOTIDE SEQUENCE [LARGE SCALE GENOMIC DNA]</scope>
    <source>
        <strain evidence="2 3">Xinb3</strain>
        <tissue evidence="2">Complete organism</tissue>
    </source>
</reference>
<dbReference type="EMBL" id="LRGB01000915">
    <property type="protein sequence ID" value="KZS15195.1"/>
    <property type="molecule type" value="Genomic_DNA"/>
</dbReference>
<organism evidence="2 3">
    <name type="scientific">Daphnia magna</name>
    <dbReference type="NCBI Taxonomy" id="35525"/>
    <lineage>
        <taxon>Eukaryota</taxon>
        <taxon>Metazoa</taxon>
        <taxon>Ecdysozoa</taxon>
        <taxon>Arthropoda</taxon>
        <taxon>Crustacea</taxon>
        <taxon>Branchiopoda</taxon>
        <taxon>Diplostraca</taxon>
        <taxon>Cladocera</taxon>
        <taxon>Anomopoda</taxon>
        <taxon>Daphniidae</taxon>
        <taxon>Daphnia</taxon>
    </lineage>
</organism>
<protein>
    <submittedName>
        <fullName evidence="2">Uncharacterized protein</fullName>
    </submittedName>
</protein>
<dbReference type="PANTHER" id="PTHR37687">
    <property type="entry name" value="AGAP006772-PA"/>
    <property type="match status" value="1"/>
</dbReference>
<feature type="region of interest" description="Disordered" evidence="1">
    <location>
        <begin position="93"/>
        <end position="134"/>
    </location>
</feature>
<comment type="caution">
    <text evidence="2">The sequence shown here is derived from an EMBL/GenBank/DDBJ whole genome shotgun (WGS) entry which is preliminary data.</text>
</comment>
<gene>
    <name evidence="2" type="ORF">APZ42_019238</name>
</gene>
<evidence type="ECO:0000313" key="2">
    <source>
        <dbReference type="EMBL" id="KZS15195.1"/>
    </source>
</evidence>
<proteinExistence type="predicted"/>